<dbReference type="Proteomes" id="UP000013051">
    <property type="component" value="Unassembled WGS sequence"/>
</dbReference>
<protein>
    <submittedName>
        <fullName evidence="1">Uncharacterized protein</fullName>
    </submittedName>
</protein>
<proteinExistence type="predicted"/>
<reference evidence="1 2" key="1">
    <citation type="submission" date="2013-01" db="EMBL/GenBank/DDBJ databases">
        <title>The Genome Sequence of Clostridium innocuum 2959.</title>
        <authorList>
            <consortium name="The Broad Institute Genome Sequencing Platform"/>
            <person name="Earl A."/>
            <person name="Ward D."/>
            <person name="Feldgarden M."/>
            <person name="Gevers D."/>
            <person name="Courvalin P."/>
            <person name="Lambert T."/>
            <person name="Walker B."/>
            <person name="Young S.K."/>
            <person name="Zeng Q."/>
            <person name="Gargeya S."/>
            <person name="Fitzgerald M."/>
            <person name="Haas B."/>
            <person name="Abouelleil A."/>
            <person name="Alvarado L."/>
            <person name="Arachchi H.M."/>
            <person name="Berlin A.M."/>
            <person name="Chapman S.B."/>
            <person name="Dewar J."/>
            <person name="Goldberg J."/>
            <person name="Griggs A."/>
            <person name="Gujja S."/>
            <person name="Hansen M."/>
            <person name="Howarth C."/>
            <person name="Imamovic A."/>
            <person name="Larimer J."/>
            <person name="McCowan C."/>
            <person name="Murphy C."/>
            <person name="Neiman D."/>
            <person name="Pearson M."/>
            <person name="Priest M."/>
            <person name="Roberts A."/>
            <person name="Saif S."/>
            <person name="Shea T."/>
            <person name="Sisk P."/>
            <person name="Sykes S."/>
            <person name="Wortman J."/>
            <person name="Nusbaum C."/>
            <person name="Birren B."/>
        </authorList>
    </citation>
    <scope>NUCLEOTIDE SEQUENCE [LARGE SCALE GENOMIC DNA]</scope>
    <source>
        <strain evidence="1 2">2959</strain>
    </source>
</reference>
<name>N9W7C5_CLOIN</name>
<dbReference type="HOGENOM" id="CLU_1223026_0_0_9"/>
<organism evidence="1 2">
    <name type="scientific">[Clostridium] innocuum 2959</name>
    <dbReference type="NCBI Taxonomy" id="999413"/>
    <lineage>
        <taxon>Bacteria</taxon>
        <taxon>Bacillati</taxon>
        <taxon>Bacillota</taxon>
        <taxon>Clostridia</taxon>
        <taxon>Eubacteriales</taxon>
        <taxon>Clostridiaceae</taxon>
        <taxon>Clostridium</taxon>
    </lineage>
</organism>
<sequence length="226" mass="26414">MIVLYIGNCVIAMSRYFYDDSYLHYDQKQDNYEEEVRKFYQSIIPNKSEFLQTFQESEVKKEYINFEVPEVYGDVYNIYKISQDARKFLSALLFLLVKYKGYINICIVFLNDEYIKKGVYFLGLSGDLYWIKGVDNKLIENLGDLNATFTINYYIDIKNAVFLEKSYGFINALKKIGSATEYINDLCRKENCNANEIVFNPNIITKLMGLNLINQLYITSGVITIL</sequence>
<evidence type="ECO:0000313" key="1">
    <source>
        <dbReference type="EMBL" id="ENY83432.1"/>
    </source>
</evidence>
<accession>N9W7C5</accession>
<keyword evidence="2" id="KW-1185">Reference proteome</keyword>
<dbReference type="EMBL" id="AGYV01000016">
    <property type="protein sequence ID" value="ENY83432.1"/>
    <property type="molecule type" value="Genomic_DNA"/>
</dbReference>
<comment type="caution">
    <text evidence="1">The sequence shown here is derived from an EMBL/GenBank/DDBJ whole genome shotgun (WGS) entry which is preliminary data.</text>
</comment>
<evidence type="ECO:0000313" key="2">
    <source>
        <dbReference type="Proteomes" id="UP000013051"/>
    </source>
</evidence>
<dbReference type="PATRIC" id="fig|999413.4.peg.4971"/>
<gene>
    <name evidence="1" type="ORF">HMPREF1094_04659</name>
</gene>
<dbReference type="AlphaFoldDB" id="N9W7C5"/>